<dbReference type="PANTHER" id="PTHR18868:SF49">
    <property type="entry name" value="OS11G0147200 PROTEIN"/>
    <property type="match status" value="1"/>
</dbReference>
<dbReference type="EMBL" id="CP144748">
    <property type="protein sequence ID" value="WVZ67373.1"/>
    <property type="molecule type" value="Genomic_DNA"/>
</dbReference>
<dbReference type="Pfam" id="PF13365">
    <property type="entry name" value="Trypsin_2"/>
    <property type="match status" value="2"/>
</dbReference>
<gene>
    <name evidence="2" type="ORF">U9M48_016460</name>
</gene>
<feature type="compositionally biased region" description="Basic residues" evidence="1">
    <location>
        <begin position="300"/>
        <end position="310"/>
    </location>
</feature>
<dbReference type="PANTHER" id="PTHR18868">
    <property type="entry name" value="OS07G0665300 PROTEIN-RELATED"/>
    <property type="match status" value="1"/>
</dbReference>
<organism evidence="2 3">
    <name type="scientific">Paspalum notatum var. saurae</name>
    <dbReference type="NCBI Taxonomy" id="547442"/>
    <lineage>
        <taxon>Eukaryota</taxon>
        <taxon>Viridiplantae</taxon>
        <taxon>Streptophyta</taxon>
        <taxon>Embryophyta</taxon>
        <taxon>Tracheophyta</taxon>
        <taxon>Spermatophyta</taxon>
        <taxon>Magnoliopsida</taxon>
        <taxon>Liliopsida</taxon>
        <taxon>Poales</taxon>
        <taxon>Poaceae</taxon>
        <taxon>PACMAD clade</taxon>
        <taxon>Panicoideae</taxon>
        <taxon>Andropogonodae</taxon>
        <taxon>Paspaleae</taxon>
        <taxon>Paspalinae</taxon>
        <taxon>Paspalum</taxon>
    </lineage>
</organism>
<sequence>MGGDAAAVVAGGIHRRIGRDGRWHTGMGGDAAGGRRRLAYARKQRFSHPFSLNRDHDLTSSCIHPPTKHCLFLLLTHARALRIFYAPPAAIRLPARSSTTGKWSSRASPRVRWPPWPHHLPTRTTIAAGPAHPRPLAAALPHRAAAGPTRPPSLPHRRRSRTPAPPPPCSRAPALPHRAAAGPACPRPLAAPPPPCSRAPALPRRAAAAVLPRALAPSPRRRRPCAPSPHRRRPRALAATMKTAKCWALLPARAGKLDGWYKKEVKVRCALLMQRHLPRRRQPDPSRGRPRRPNISVWKMLKRKRSTQRNRRIDDATRNTKKTKRTYCTRSSTKSKTICNRETTELLISGDLHVESNQGAWSEPSEEFASKLSESVVSLSLSNGHTVLFRCSGVGILCEGYASRILTSASLVKALNDKRKDHGNLKVEVHHGDCTTTGFLGEFDLDCNIATVNVRTPPNLRAVHLRLYGEFPPDCNVVAVGRDISGKLITTSGKLNCDLSGHLPSLMTTTCKISEVSEGGPLVDFDGNFLGVNLTRSTEGTLFVSEDGIIGQFCEFLIFLEDIEFPMSVSAGESSNGEMPNSDQEVHQDVLNEYQSGDLESLGYPEPPKSILNGEKRFFACTGSLIEWNGGTTILTAASLIRDSCIKNKIVENLRIEVLFPNKMVAEGTLQHYNLHYNIALVSVNYSCASQPVKLPDPGWPVDGQLLAVGYIFKSRKLMAARGYPISVISTHDCQSLFYTTCEITKAGIGGPLFYFDGKFLGMNFYHEYSGGSPFLPWSKILQVLESFKTKKTVADVGHDDYASCVVDWTLAGNRRDELNSWSVPLPFWCHKDLLKRYRRPPIPATRDWGLWE</sequence>
<keyword evidence="3" id="KW-1185">Reference proteome</keyword>
<dbReference type="AlphaFoldDB" id="A0AAQ3T5Q0"/>
<dbReference type="Proteomes" id="UP001341281">
    <property type="component" value="Chromosome 04"/>
</dbReference>
<feature type="region of interest" description="Disordered" evidence="1">
    <location>
        <begin position="278"/>
        <end position="326"/>
    </location>
</feature>
<dbReference type="Gene3D" id="2.40.10.120">
    <property type="match status" value="2"/>
</dbReference>
<feature type="compositionally biased region" description="Basic residues" evidence="1">
    <location>
        <begin position="219"/>
        <end position="235"/>
    </location>
</feature>
<feature type="region of interest" description="Disordered" evidence="1">
    <location>
        <begin position="210"/>
        <end position="237"/>
    </location>
</feature>
<dbReference type="InterPro" id="IPR009003">
    <property type="entry name" value="Peptidase_S1_PA"/>
</dbReference>
<evidence type="ECO:0000313" key="3">
    <source>
        <dbReference type="Proteomes" id="UP001341281"/>
    </source>
</evidence>
<feature type="compositionally biased region" description="Low complexity" evidence="1">
    <location>
        <begin position="127"/>
        <end position="148"/>
    </location>
</feature>
<reference evidence="2 3" key="1">
    <citation type="submission" date="2024-02" db="EMBL/GenBank/DDBJ databases">
        <title>High-quality chromosome-scale genome assembly of Pensacola bahiagrass (Paspalum notatum Flugge var. saurae).</title>
        <authorList>
            <person name="Vega J.M."/>
            <person name="Podio M."/>
            <person name="Orjuela J."/>
            <person name="Siena L.A."/>
            <person name="Pessino S.C."/>
            <person name="Combes M.C."/>
            <person name="Mariac C."/>
            <person name="Albertini E."/>
            <person name="Pupilli F."/>
            <person name="Ortiz J.P.A."/>
            <person name="Leblanc O."/>
        </authorList>
    </citation>
    <scope>NUCLEOTIDE SEQUENCE [LARGE SCALE GENOMIC DNA]</scope>
    <source>
        <strain evidence="2">R1</strain>
        <tissue evidence="2">Leaf</tissue>
    </source>
</reference>
<evidence type="ECO:0000313" key="2">
    <source>
        <dbReference type="EMBL" id="WVZ67373.1"/>
    </source>
</evidence>
<feature type="region of interest" description="Disordered" evidence="1">
    <location>
        <begin position="99"/>
        <end position="186"/>
    </location>
</feature>
<evidence type="ECO:0000256" key="1">
    <source>
        <dbReference type="SAM" id="MobiDB-lite"/>
    </source>
</evidence>
<proteinExistence type="predicted"/>
<feature type="compositionally biased region" description="Low complexity" evidence="1">
    <location>
        <begin position="171"/>
        <end position="184"/>
    </location>
</feature>
<dbReference type="SUPFAM" id="SSF50494">
    <property type="entry name" value="Trypsin-like serine proteases"/>
    <property type="match status" value="2"/>
</dbReference>
<name>A0AAQ3T5Q0_PASNO</name>
<protein>
    <submittedName>
        <fullName evidence="2">Uncharacterized protein</fullName>
    </submittedName>
</protein>
<accession>A0AAQ3T5Q0</accession>